<proteinExistence type="predicted"/>
<dbReference type="Proteomes" id="UP000540787">
    <property type="component" value="Unassembled WGS sequence"/>
</dbReference>
<dbReference type="GO" id="GO:0016020">
    <property type="term" value="C:membrane"/>
    <property type="evidence" value="ECO:0007669"/>
    <property type="project" value="InterPro"/>
</dbReference>
<name>A0A7W9WYJ8_9BURK</name>
<keyword evidence="4" id="KW-1185">Reference proteome</keyword>
<reference evidence="3 4" key="1">
    <citation type="submission" date="2020-08" db="EMBL/GenBank/DDBJ databases">
        <title>The Agave Microbiome: Exploring the role of microbial communities in plant adaptations to desert environments.</title>
        <authorList>
            <person name="Partida-Martinez L.P."/>
        </authorList>
    </citation>
    <scope>NUCLEOTIDE SEQUENCE [LARGE SCALE GENOMIC DNA]</scope>
    <source>
        <strain evidence="3 4">AT3.2</strain>
    </source>
</reference>
<organism evidence="3 4">
    <name type="scientific">Massilia aurea</name>
    <dbReference type="NCBI Taxonomy" id="373040"/>
    <lineage>
        <taxon>Bacteria</taxon>
        <taxon>Pseudomonadati</taxon>
        <taxon>Pseudomonadota</taxon>
        <taxon>Betaproteobacteria</taxon>
        <taxon>Burkholderiales</taxon>
        <taxon>Oxalobacteraceae</taxon>
        <taxon>Telluria group</taxon>
        <taxon>Massilia</taxon>
    </lineage>
</organism>
<feature type="transmembrane region" description="Helical" evidence="1">
    <location>
        <begin position="36"/>
        <end position="56"/>
    </location>
</feature>
<evidence type="ECO:0000313" key="4">
    <source>
        <dbReference type="Proteomes" id="UP000540787"/>
    </source>
</evidence>
<comment type="caution">
    <text evidence="3">The sequence shown here is derived from an EMBL/GenBank/DDBJ whole genome shotgun (WGS) entry which is preliminary data.</text>
</comment>
<keyword evidence="1" id="KW-0812">Transmembrane</keyword>
<dbReference type="GO" id="GO:0046983">
    <property type="term" value="F:protein dimerization activity"/>
    <property type="evidence" value="ECO:0007669"/>
    <property type="project" value="InterPro"/>
</dbReference>
<accession>A0A7W9WYJ8</accession>
<sequence length="316" mass="33733">MNKPNFLLVTLPFVASGASASDAYFMVPMLLRSAAPELLACVLVTLAALVLACLSLRRSMGLEERAQALHGQLAAERESRAQSEQALADNHDVVYRLVRQNEDVRDSERTRIARELQSELGRRLLTLRTDLTTLHDSATSAEAPALASRLASAMTHLDGALGAVRAVASGLRGFGPGDGLRHALERCLAEHAHLYGMPYRFEAGMDPSSRASQDRAARLAVFRVLQDVLATAARVQHGELHVRLLENASSLGLEIDGCASAPGEVASLPAELIDQIRAMGGVLRVVATAGDAGRWSLSLPVRHPATELAAEMAVVA</sequence>
<dbReference type="Pfam" id="PF07730">
    <property type="entry name" value="HisKA_3"/>
    <property type="match status" value="1"/>
</dbReference>
<evidence type="ECO:0000313" key="3">
    <source>
        <dbReference type="EMBL" id="MBB6133178.1"/>
    </source>
</evidence>
<dbReference type="GO" id="GO:0000155">
    <property type="term" value="F:phosphorelay sensor kinase activity"/>
    <property type="evidence" value="ECO:0007669"/>
    <property type="project" value="InterPro"/>
</dbReference>
<dbReference type="InterPro" id="IPR011712">
    <property type="entry name" value="Sig_transdc_His_kin_sub3_dim/P"/>
</dbReference>
<protein>
    <submittedName>
        <fullName evidence="3">Signal transduction histidine kinase</fullName>
    </submittedName>
</protein>
<gene>
    <name evidence="3" type="ORF">HD842_001289</name>
</gene>
<dbReference type="RefSeq" id="WP_183552423.1">
    <property type="nucleotide sequence ID" value="NZ_JACHBX010000001.1"/>
</dbReference>
<feature type="domain" description="Signal transduction histidine kinase subgroup 3 dimerisation and phosphoacceptor" evidence="2">
    <location>
        <begin position="108"/>
        <end position="172"/>
    </location>
</feature>
<dbReference type="Gene3D" id="6.10.250.2870">
    <property type="match status" value="1"/>
</dbReference>
<dbReference type="EMBL" id="JACHBX010000001">
    <property type="protein sequence ID" value="MBB6133178.1"/>
    <property type="molecule type" value="Genomic_DNA"/>
</dbReference>
<keyword evidence="3" id="KW-0418">Kinase</keyword>
<evidence type="ECO:0000259" key="2">
    <source>
        <dbReference type="Pfam" id="PF07730"/>
    </source>
</evidence>
<keyword evidence="3" id="KW-0808">Transferase</keyword>
<evidence type="ECO:0000256" key="1">
    <source>
        <dbReference type="SAM" id="Phobius"/>
    </source>
</evidence>
<dbReference type="AlphaFoldDB" id="A0A7W9WYJ8"/>
<keyword evidence="1" id="KW-0472">Membrane</keyword>
<keyword evidence="1" id="KW-1133">Transmembrane helix</keyword>